<dbReference type="InterPro" id="IPR002711">
    <property type="entry name" value="HNH"/>
</dbReference>
<gene>
    <name evidence="2" type="ORF">GCM10008179_26010</name>
</gene>
<accession>A0A9W6J468</accession>
<dbReference type="SMART" id="SM00507">
    <property type="entry name" value="HNHc"/>
    <property type="match status" value="1"/>
</dbReference>
<protein>
    <recommendedName>
        <fullName evidence="1">HNH nuclease domain-containing protein</fullName>
    </recommendedName>
</protein>
<dbReference type="GO" id="GO:0008270">
    <property type="term" value="F:zinc ion binding"/>
    <property type="evidence" value="ECO:0007669"/>
    <property type="project" value="InterPro"/>
</dbReference>
<dbReference type="InterPro" id="IPR003615">
    <property type="entry name" value="HNH_nuc"/>
</dbReference>
<dbReference type="Gene3D" id="1.10.30.50">
    <property type="match status" value="1"/>
</dbReference>
<dbReference type="EMBL" id="BSFI01000016">
    <property type="protein sequence ID" value="GLK68963.1"/>
    <property type="molecule type" value="Genomic_DNA"/>
</dbReference>
<organism evidence="2 3">
    <name type="scientific">Hansschlegelia plantiphila</name>
    <dbReference type="NCBI Taxonomy" id="374655"/>
    <lineage>
        <taxon>Bacteria</taxon>
        <taxon>Pseudomonadati</taxon>
        <taxon>Pseudomonadota</taxon>
        <taxon>Alphaproteobacteria</taxon>
        <taxon>Hyphomicrobiales</taxon>
        <taxon>Methylopilaceae</taxon>
        <taxon>Hansschlegelia</taxon>
    </lineage>
</organism>
<evidence type="ECO:0000313" key="2">
    <source>
        <dbReference type="EMBL" id="GLK68963.1"/>
    </source>
</evidence>
<feature type="domain" description="HNH nuclease" evidence="1">
    <location>
        <begin position="38"/>
        <end position="89"/>
    </location>
</feature>
<reference evidence="2" key="2">
    <citation type="submission" date="2023-01" db="EMBL/GenBank/DDBJ databases">
        <authorList>
            <person name="Sun Q."/>
            <person name="Evtushenko L."/>
        </authorList>
    </citation>
    <scope>NUCLEOTIDE SEQUENCE</scope>
    <source>
        <strain evidence="2">VKM B-2347</strain>
    </source>
</reference>
<dbReference type="CDD" id="cd00085">
    <property type="entry name" value="HNHc"/>
    <property type="match status" value="1"/>
</dbReference>
<evidence type="ECO:0000313" key="3">
    <source>
        <dbReference type="Proteomes" id="UP001143372"/>
    </source>
</evidence>
<dbReference type="GO" id="GO:0003676">
    <property type="term" value="F:nucleic acid binding"/>
    <property type="evidence" value="ECO:0007669"/>
    <property type="project" value="InterPro"/>
</dbReference>
<reference evidence="2" key="1">
    <citation type="journal article" date="2014" name="Int. J. Syst. Evol. Microbiol.">
        <title>Complete genome sequence of Corynebacterium casei LMG S-19264T (=DSM 44701T), isolated from a smear-ripened cheese.</title>
        <authorList>
            <consortium name="US DOE Joint Genome Institute (JGI-PGF)"/>
            <person name="Walter F."/>
            <person name="Albersmeier A."/>
            <person name="Kalinowski J."/>
            <person name="Ruckert C."/>
        </authorList>
    </citation>
    <scope>NUCLEOTIDE SEQUENCE</scope>
    <source>
        <strain evidence="2">VKM B-2347</strain>
    </source>
</reference>
<sequence length="105" mass="11599">MARLKTIRPRIATIDTRRIKPAPKTGDPLYHSSPWRTLLKRIMAERGRRCEACGATGGVIYGDHIVEVKDGGAELDACNVRLLCAPCHGKKTSAARARRAAERFD</sequence>
<evidence type="ECO:0000259" key="1">
    <source>
        <dbReference type="SMART" id="SM00507"/>
    </source>
</evidence>
<dbReference type="Proteomes" id="UP001143372">
    <property type="component" value="Unassembled WGS sequence"/>
</dbReference>
<keyword evidence="3" id="KW-1185">Reference proteome</keyword>
<name>A0A9W6J468_9HYPH</name>
<dbReference type="RefSeq" id="WP_271169203.1">
    <property type="nucleotide sequence ID" value="NZ_BSFI01000016.1"/>
</dbReference>
<dbReference type="GO" id="GO:0004519">
    <property type="term" value="F:endonuclease activity"/>
    <property type="evidence" value="ECO:0007669"/>
    <property type="project" value="InterPro"/>
</dbReference>
<comment type="caution">
    <text evidence="2">The sequence shown here is derived from an EMBL/GenBank/DDBJ whole genome shotgun (WGS) entry which is preliminary data.</text>
</comment>
<proteinExistence type="predicted"/>
<dbReference type="AlphaFoldDB" id="A0A9W6J468"/>
<dbReference type="Pfam" id="PF01844">
    <property type="entry name" value="HNH"/>
    <property type="match status" value="1"/>
</dbReference>